<dbReference type="Gene3D" id="2.60.40.2080">
    <property type="match status" value="1"/>
</dbReference>
<dbReference type="RefSeq" id="WP_153524560.1">
    <property type="nucleotide sequence ID" value="NZ_JBEPDZ010000002.1"/>
</dbReference>
<organism evidence="2 3">
    <name type="scientific">Streptomyces jumonjinensis</name>
    <dbReference type="NCBI Taxonomy" id="1945"/>
    <lineage>
        <taxon>Bacteria</taxon>
        <taxon>Bacillati</taxon>
        <taxon>Actinomycetota</taxon>
        <taxon>Actinomycetes</taxon>
        <taxon>Kitasatosporales</taxon>
        <taxon>Streptomycetaceae</taxon>
        <taxon>Streptomyces</taxon>
    </lineage>
</organism>
<dbReference type="OrthoDB" id="466122at2"/>
<reference evidence="2 3" key="1">
    <citation type="submission" date="2019-05" db="EMBL/GenBank/DDBJ databases">
        <title>Comparative genomics and metabolomics analyses of clavulanic acid producing Streptomyces species provides insight into specialized metabolism and evolution of beta-lactam biosynthetic gene clusters.</title>
        <authorList>
            <person name="Moore M.A."/>
            <person name="Cruz-Morales P."/>
            <person name="Barona Gomez F."/>
            <person name="Kapil T."/>
        </authorList>
    </citation>
    <scope>NUCLEOTIDE SEQUENCE [LARGE SCALE GENOMIC DNA]</scope>
    <source>
        <strain evidence="2 3">NRRL 5741</strain>
    </source>
</reference>
<gene>
    <name evidence="2" type="ORF">FF041_23190</name>
</gene>
<name>A0A646KL96_STRJU</name>
<sequence>MSMIQTGKVDLSSNSPVETVGGNTSTFTRVTFPTPFPAGSQVVVLPLTQTFNGPQTPGIRIHDVNPQGFLIRLNEVLVNNAVKSDGTHTTETIGWLATTV</sequence>
<accession>A0A646KL96</accession>
<dbReference type="Proteomes" id="UP000419138">
    <property type="component" value="Unassembled WGS sequence"/>
</dbReference>
<dbReference type="AlphaFoldDB" id="A0A646KL96"/>
<proteinExistence type="predicted"/>
<evidence type="ECO:0000256" key="1">
    <source>
        <dbReference type="SAM" id="MobiDB-lite"/>
    </source>
</evidence>
<comment type="caution">
    <text evidence="2">The sequence shown here is derived from an EMBL/GenBank/DDBJ whole genome shotgun (WGS) entry which is preliminary data.</text>
</comment>
<keyword evidence="3" id="KW-1185">Reference proteome</keyword>
<evidence type="ECO:0000313" key="2">
    <source>
        <dbReference type="EMBL" id="MQT02985.1"/>
    </source>
</evidence>
<dbReference type="EMBL" id="VCLA01000160">
    <property type="protein sequence ID" value="MQT02985.1"/>
    <property type="molecule type" value="Genomic_DNA"/>
</dbReference>
<protein>
    <recommendedName>
        <fullName evidence="4">H-type lectin domain-containing protein</fullName>
    </recommendedName>
</protein>
<evidence type="ECO:0008006" key="4">
    <source>
        <dbReference type="Google" id="ProtNLM"/>
    </source>
</evidence>
<dbReference type="InterPro" id="IPR037221">
    <property type="entry name" value="H-type_lectin_dom_sf"/>
</dbReference>
<feature type="region of interest" description="Disordered" evidence="1">
    <location>
        <begin position="1"/>
        <end position="23"/>
    </location>
</feature>
<evidence type="ECO:0000313" key="3">
    <source>
        <dbReference type="Proteomes" id="UP000419138"/>
    </source>
</evidence>
<feature type="compositionally biased region" description="Polar residues" evidence="1">
    <location>
        <begin position="11"/>
        <end position="23"/>
    </location>
</feature>